<organism evidence="2 3">
    <name type="scientific">Devosia enhydra</name>
    <dbReference type="NCBI Taxonomy" id="665118"/>
    <lineage>
        <taxon>Bacteria</taxon>
        <taxon>Pseudomonadati</taxon>
        <taxon>Pseudomonadota</taxon>
        <taxon>Alphaproteobacteria</taxon>
        <taxon>Hyphomicrobiales</taxon>
        <taxon>Devosiaceae</taxon>
        <taxon>Devosia</taxon>
    </lineage>
</organism>
<name>A0A1K2I0I9_9HYPH</name>
<dbReference type="Pfam" id="PF20057">
    <property type="entry name" value="DUF6456"/>
    <property type="match status" value="1"/>
</dbReference>
<accession>A0A1K2I0I9</accession>
<keyword evidence="3" id="KW-1185">Reference proteome</keyword>
<feature type="domain" description="DUF6456" evidence="1">
    <location>
        <begin position="103"/>
        <end position="232"/>
    </location>
</feature>
<dbReference type="AlphaFoldDB" id="A0A1K2I0I9"/>
<gene>
    <name evidence="2" type="ORF">SAMN02983003_3070</name>
</gene>
<reference evidence="2 3" key="1">
    <citation type="submission" date="2016-11" db="EMBL/GenBank/DDBJ databases">
        <authorList>
            <person name="Jaros S."/>
            <person name="Januszkiewicz K."/>
            <person name="Wedrychowicz H."/>
        </authorList>
    </citation>
    <scope>NUCLEOTIDE SEQUENCE [LARGE SCALE GENOMIC DNA]</scope>
    <source>
        <strain evidence="2 3">ATCC 23634</strain>
    </source>
</reference>
<proteinExistence type="predicted"/>
<protein>
    <recommendedName>
        <fullName evidence="1">DUF6456 domain-containing protein</fullName>
    </recommendedName>
</protein>
<dbReference type="RefSeq" id="WP_072345087.1">
    <property type="nucleotide sequence ID" value="NZ_FPKU01000003.1"/>
</dbReference>
<dbReference type="Proteomes" id="UP000183447">
    <property type="component" value="Unassembled WGS sequence"/>
</dbReference>
<sequence>MAERKASSVRDDRPTRIRFVRMMVAGATTHEDGGAVTAALAARRVHLPVSAVRDLAGQGVLMREAGAWRAGEGARSWLRRALSESDTPHADQHRTIAMAAGVATNLAESPLARLATGAEAFLMPHQVEAGERLRRLVERAHLQPRLTMRYSATHTASGGGNGAADISDMAAEARRQLGRLHGALPADCAGVVMDVCGFSKGLQQVETERGWPRRSAKLVLRIGLEQLAQQFGLSPRAQGRERVASRGWMAEGGRPGIWE</sequence>
<evidence type="ECO:0000313" key="3">
    <source>
        <dbReference type="Proteomes" id="UP000183447"/>
    </source>
</evidence>
<dbReference type="EMBL" id="FPKU01000003">
    <property type="protein sequence ID" value="SFZ85898.1"/>
    <property type="molecule type" value="Genomic_DNA"/>
</dbReference>
<dbReference type="OrthoDB" id="7476630at2"/>
<dbReference type="InterPro" id="IPR045599">
    <property type="entry name" value="DUF6456"/>
</dbReference>
<evidence type="ECO:0000313" key="2">
    <source>
        <dbReference type="EMBL" id="SFZ85898.1"/>
    </source>
</evidence>
<evidence type="ECO:0000259" key="1">
    <source>
        <dbReference type="Pfam" id="PF20057"/>
    </source>
</evidence>
<dbReference type="STRING" id="665118.SAMN02983003_3070"/>